<sequence>PAYQNLRQRVDNFVSNHLATHTWSPHLNKNQLRNNIRQQVLKSGMLESGIDRIISQVVDPKINHTFRPQVEKAVHEFLATLNHKEEAGPSAAPSEEKTDASITVQGVSATAPSGNVASDAMSILETITSLNQEASAARASTENSNPKNNDKVARRLSSQHSVDGSTDREKNVEDLPDREKAICDPSGEGAETFAKCEDLNELPCQSEEIKNSAKDTNNLTFTSKDTSKEIQQETEDQKSKLLDKCDKKPDSSEKGERRKEKKEKLDKKSDHSKKSDDTTKSKEEKQARESEPVKQSVPEKNSNKHKTTESTKETKEENASIDSDMDVLSDITVSSVHTSDLSSFEEESEEEAVISDSTEEGEITSDDEEEKNSQSKTKHHANELSDGKAKPVRHAYVRKPFLYSKYFSDSDDERTVEQRRQSIAKEKEERLLRRQINRERLEEKRKQKAAEKTKSLKSGNQNAKGKSGLNLEEPSSRGLEPKATGTSIKDVLKEQKFLEKKVALSRKRKRDSRYSYGCKKKYEPSEEDSKEIQKTNEICEKNSSKELKHNHGKSEVSKQLRRLSESVHSTEESKSESKTEKEHKRKTSTSLQAEGAQQDSETRDPKRQLDRAEVNTEELQKQKPIFKNEKHSKKDSDTETQHMRNAAKKEAKSYRDKSEKERTALEDRLSLKHKYKGDSIHKSSEDVELHSSERSLKGEDGGQKHNQQIKVSSDDKSERKSKHRSERKISVTGKDGKNTSESTSKAEELLRKENKKDRHLSTEKSRAEYKSKRSLSDSRPQKDSSSASKQLASASHRRSESYSEDKHEIESTNSDCNLKQEDGVHKDRRRSKSLVEDKILLKSKSKSHNKQFKPSETELQENLTKQETGQKLDKDKNMEENDSDKQHKSKNEDKVSEESGAEFELVSGTQSTQGSQKDFSHRVKLHSGERGSVKEKYRGDKDLSNSKLERRFSAESHKSRNLKHSNKEIKKKEESIKLEDKDTKEIDSAHEKVLSITVAMDKKQSKKISCENRKGSISNQDLLEEKQSASTTESSHAPAPQKSSMNNDDLHSGHEEEMMKLDLKQTKVQEASNAERKDIQNSLQATDAEYAAKEKISLSLSNKELKHSLADPEVCESQFLPAAEKTVKQEDIPNKQVGALDTLSKQASMDQGPNKQGAYKMSVVYETSGRILLNVPSKDQASEDSRRPKNLKTVINSNSDDVPLAINSSREDAADAKSMDMDISDFTDSLGSMPKECHNSDGTSLFEDTFILKNDAAQVLCMEQQDSAVPSSVVKDDGDTATMANSIEKGNKVPQPDEQAMEDSTAALPSQKDYDEAAKLESTQGSELKIKEENLMTDVTADCGAIATKELLKRQERHFLNADPSTKGERSTVMDNVEKNEAHDIDDMIQSSSVLVPERVPEETVKGSVIASGQEGSGVIGMEDKNESSESNAVGTSAGSSKLSLYSSLQTTPATVIGTSTEKIIESAVMASSTGEERAEGASHSEKDSDATTTCSEEESEVTVICTSIEADEGFTTGIWVKSSEGGSFITGADIGECTVAAAEEGGGSIVTEGLAESESFLTSTEGEENGDCTMVDAEESGKDSVNASGVETEDSVNSAGAEEKDDAVTSAGSEEKRKTSTCVDTGKFESSVSCLGEVESDGAVTSAGTETGEGSTSGDSSGEFRGSVRAGQVKEHEGTVTCTGAEERGHNFIICSVTGTDAQEESTVTGACIAMVTNNSAATGTSGDKSEDTVNGESTVTSTGITPEDDAEISVVCTGLEDSNEGFAVCLEAEKCGSLMDSTRAKEEANITTVSVGPCDDEGFVTSTGSKEEDEEGEGIVTSTGRGNEENEHASTCTGMESENAVICIGAEEGESSIICIVAEQMEAESGVAGTNINKLTVDSMTSAEKEANCGTNCKNAKGIVESSVTSA</sequence>
<keyword evidence="7" id="KW-1185">Reference proteome</keyword>
<evidence type="ECO:0000256" key="3">
    <source>
        <dbReference type="ARBA" id="ARBA00022454"/>
    </source>
</evidence>
<feature type="compositionally biased region" description="Basic and acidic residues" evidence="4">
    <location>
        <begin position="1001"/>
        <end position="1014"/>
    </location>
</feature>
<feature type="compositionally biased region" description="Basic and acidic residues" evidence="4">
    <location>
        <begin position="530"/>
        <end position="582"/>
    </location>
</feature>
<evidence type="ECO:0000256" key="4">
    <source>
        <dbReference type="SAM" id="MobiDB-lite"/>
    </source>
</evidence>
<dbReference type="InterPro" id="IPR043244">
    <property type="entry name" value="BOD1L1"/>
</dbReference>
<proteinExistence type="inferred from homology"/>
<reference evidence="6 7" key="1">
    <citation type="submission" date="2019-09" db="EMBL/GenBank/DDBJ databases">
        <title>Bird 10,000 Genomes (B10K) Project - Family phase.</title>
        <authorList>
            <person name="Zhang G."/>
        </authorList>
    </citation>
    <scope>NUCLEOTIDE SEQUENCE [LARGE SCALE GENOMIC DNA]</scope>
    <source>
        <strain evidence="6">B10K-CU-031-03</strain>
        <tissue evidence="6">Muscle</tissue>
    </source>
</reference>
<feature type="compositionally biased region" description="Basic and acidic residues" evidence="4">
    <location>
        <begin position="600"/>
        <end position="703"/>
    </location>
</feature>
<feature type="compositionally biased region" description="Basic and acidic residues" evidence="4">
    <location>
        <begin position="490"/>
        <end position="502"/>
    </location>
</feature>
<feature type="region of interest" description="Disordered" evidence="4">
    <location>
        <begin position="1642"/>
        <end position="1666"/>
    </location>
</feature>
<feature type="compositionally biased region" description="Basic and acidic residues" evidence="4">
    <location>
        <begin position="380"/>
        <end position="389"/>
    </location>
</feature>
<feature type="compositionally biased region" description="Acidic residues" evidence="4">
    <location>
        <begin position="343"/>
        <end position="370"/>
    </location>
</feature>
<feature type="region of interest" description="Disordered" evidence="4">
    <location>
        <begin position="134"/>
        <end position="189"/>
    </location>
</feature>
<dbReference type="PANTHER" id="PTHR47391">
    <property type="entry name" value="BIORIENTATION OF CHROMOSOMES IN CELL DIVISION 1 LIKE 1"/>
    <property type="match status" value="1"/>
</dbReference>
<feature type="compositionally biased region" description="Polar residues" evidence="4">
    <location>
        <begin position="214"/>
        <end position="224"/>
    </location>
</feature>
<dbReference type="PANTHER" id="PTHR47391:SF1">
    <property type="entry name" value="BIORIENTATION OF CHROMOSOMES IN CELL DIVISION 1 LIKE 1"/>
    <property type="match status" value="1"/>
</dbReference>
<gene>
    <name evidence="6" type="primary">Bod1l1</name>
    <name evidence="6" type="ORF">COCCOC_R05115</name>
</gene>
<feature type="compositionally biased region" description="Polar residues" evidence="4">
    <location>
        <begin position="134"/>
        <end position="147"/>
    </location>
</feature>
<feature type="compositionally biased region" description="Basic and acidic residues" evidence="4">
    <location>
        <begin position="734"/>
        <end position="782"/>
    </location>
</feature>
<dbReference type="InterPro" id="IPR055264">
    <property type="entry name" value="BOD1/SHG1_dom"/>
</dbReference>
<feature type="compositionally biased region" description="Basic and acidic residues" evidence="4">
    <location>
        <begin position="413"/>
        <end position="454"/>
    </location>
</feature>
<comment type="subcellular location">
    <subcellularLocation>
        <location evidence="1">Chromosome</location>
    </subcellularLocation>
</comment>
<feature type="non-terminal residue" evidence="6">
    <location>
        <position position="1913"/>
    </location>
</feature>
<feature type="region of interest" description="Disordered" evidence="4">
    <location>
        <begin position="408"/>
        <end position="986"/>
    </location>
</feature>
<organism evidence="6 7">
    <name type="scientific">Cochlearius cochlearius</name>
    <name type="common">Boat-billed heron</name>
    <dbReference type="NCBI Taxonomy" id="110676"/>
    <lineage>
        <taxon>Eukaryota</taxon>
        <taxon>Metazoa</taxon>
        <taxon>Chordata</taxon>
        <taxon>Craniata</taxon>
        <taxon>Vertebrata</taxon>
        <taxon>Euteleostomi</taxon>
        <taxon>Archelosauria</taxon>
        <taxon>Archosauria</taxon>
        <taxon>Dinosauria</taxon>
        <taxon>Saurischia</taxon>
        <taxon>Theropoda</taxon>
        <taxon>Coelurosauria</taxon>
        <taxon>Aves</taxon>
        <taxon>Neognathae</taxon>
        <taxon>Neoaves</taxon>
        <taxon>Aequornithes</taxon>
        <taxon>Pelecaniformes</taxon>
        <taxon>Ardeidae</taxon>
        <taxon>Cochlearius</taxon>
    </lineage>
</organism>
<protein>
    <submittedName>
        <fullName evidence="6">BD1L1 protein</fullName>
    </submittedName>
</protein>
<feature type="domain" description="BOD1/SHG1" evidence="5">
    <location>
        <begin position="1"/>
        <end position="71"/>
    </location>
</feature>
<feature type="compositionally biased region" description="Basic and acidic residues" evidence="4">
    <location>
        <begin position="965"/>
        <end position="986"/>
    </location>
</feature>
<dbReference type="Proteomes" id="UP000525205">
    <property type="component" value="Unassembled WGS sequence"/>
</dbReference>
<feature type="compositionally biased region" description="Basic and acidic residues" evidence="4">
    <location>
        <begin position="306"/>
        <end position="318"/>
    </location>
</feature>
<feature type="compositionally biased region" description="Basic and acidic residues" evidence="4">
    <location>
        <begin position="918"/>
        <end position="958"/>
    </location>
</feature>
<feature type="compositionally biased region" description="Basic and acidic residues" evidence="4">
    <location>
        <begin position="165"/>
        <end position="182"/>
    </location>
</feature>
<feature type="region of interest" description="Disordered" evidence="4">
    <location>
        <begin position="1797"/>
        <end position="1838"/>
    </location>
</feature>
<feature type="region of interest" description="Disordered" evidence="4">
    <location>
        <begin position="1580"/>
        <end position="1623"/>
    </location>
</feature>
<feature type="compositionally biased region" description="Polar residues" evidence="4">
    <location>
        <begin position="1028"/>
        <end position="1047"/>
    </location>
</feature>
<feature type="compositionally biased region" description="Basic and acidic residues" evidence="4">
    <location>
        <begin position="797"/>
        <end position="810"/>
    </location>
</feature>
<evidence type="ECO:0000313" key="7">
    <source>
        <dbReference type="Proteomes" id="UP000525205"/>
    </source>
</evidence>
<feature type="compositionally biased region" description="Low complexity" evidence="4">
    <location>
        <begin position="1646"/>
        <end position="1664"/>
    </location>
</feature>
<feature type="region of interest" description="Disordered" evidence="4">
    <location>
        <begin position="1469"/>
        <end position="1493"/>
    </location>
</feature>
<evidence type="ECO:0000256" key="2">
    <source>
        <dbReference type="ARBA" id="ARBA00008463"/>
    </source>
</evidence>
<feature type="region of interest" description="Disordered" evidence="4">
    <location>
        <begin position="1001"/>
        <end position="1083"/>
    </location>
</feature>
<feature type="compositionally biased region" description="Basic and acidic residues" evidence="4">
    <location>
        <begin position="1048"/>
        <end position="1079"/>
    </location>
</feature>
<feature type="compositionally biased region" description="Basic residues" evidence="4">
    <location>
        <begin position="841"/>
        <end position="851"/>
    </location>
</feature>
<feature type="compositionally biased region" description="Low complexity" evidence="4">
    <location>
        <begin position="784"/>
        <end position="794"/>
    </location>
</feature>
<feature type="region of interest" description="Disordered" evidence="4">
    <location>
        <begin position="207"/>
        <end position="394"/>
    </location>
</feature>
<comment type="caution">
    <text evidence="6">The sequence shown here is derived from an EMBL/GenBank/DDBJ whole genome shotgun (WGS) entry which is preliminary data.</text>
</comment>
<accession>A0A7K8P3Z9</accession>
<comment type="similarity">
    <text evidence="2">Belongs to the BOD1 family.</text>
</comment>
<feature type="compositionally biased region" description="Basic and acidic residues" evidence="4">
    <location>
        <begin position="225"/>
        <end position="292"/>
    </location>
</feature>
<keyword evidence="3" id="KW-0158">Chromosome</keyword>
<feature type="region of interest" description="Disordered" evidence="4">
    <location>
        <begin position="1414"/>
        <end position="1437"/>
    </location>
</feature>
<evidence type="ECO:0000259" key="5">
    <source>
        <dbReference type="Pfam" id="PF05205"/>
    </source>
</evidence>
<dbReference type="GO" id="GO:0005694">
    <property type="term" value="C:chromosome"/>
    <property type="evidence" value="ECO:0007669"/>
    <property type="project" value="UniProtKB-SubCell"/>
</dbReference>
<feature type="region of interest" description="Disordered" evidence="4">
    <location>
        <begin position="1723"/>
        <end position="1746"/>
    </location>
</feature>
<name>A0A7K8P3Z9_COCCO</name>
<dbReference type="Pfam" id="PF05205">
    <property type="entry name" value="COMPASS-Shg1"/>
    <property type="match status" value="1"/>
</dbReference>
<dbReference type="EMBL" id="VWPP01000035">
    <property type="protein sequence ID" value="NXE73972.1"/>
    <property type="molecule type" value="Genomic_DNA"/>
</dbReference>
<evidence type="ECO:0000256" key="1">
    <source>
        <dbReference type="ARBA" id="ARBA00004286"/>
    </source>
</evidence>
<evidence type="ECO:0000313" key="6">
    <source>
        <dbReference type="EMBL" id="NXE73972.1"/>
    </source>
</evidence>
<feature type="compositionally biased region" description="Basic and acidic residues" evidence="4">
    <location>
        <begin position="1475"/>
        <end position="1490"/>
    </location>
</feature>
<feature type="compositionally biased region" description="Polar residues" evidence="4">
    <location>
        <begin position="907"/>
        <end position="917"/>
    </location>
</feature>
<feature type="region of interest" description="Disordered" evidence="4">
    <location>
        <begin position="1175"/>
        <end position="1205"/>
    </location>
</feature>
<feature type="compositionally biased region" description="Basic and acidic residues" evidence="4">
    <location>
        <begin position="868"/>
        <end position="897"/>
    </location>
</feature>
<feature type="non-terminal residue" evidence="6">
    <location>
        <position position="1"/>
    </location>
</feature>